<dbReference type="EMBL" id="JAYMRS010000006">
    <property type="protein sequence ID" value="MFB8769594.1"/>
    <property type="molecule type" value="Genomic_DNA"/>
</dbReference>
<evidence type="ECO:0000313" key="1">
    <source>
        <dbReference type="EMBL" id="MFB8769594.1"/>
    </source>
</evidence>
<reference evidence="1 2" key="1">
    <citation type="submission" date="2024-01" db="EMBL/GenBank/DDBJ databases">
        <title>Genome mining of biosynthetic gene clusters to explore secondary metabolites of Streptomyces sp.</title>
        <authorList>
            <person name="Baig A."/>
            <person name="Ajitkumar Shintre N."/>
            <person name="Kumar H."/>
            <person name="Anbarasu A."/>
            <person name="Ramaiah S."/>
        </authorList>
    </citation>
    <scope>NUCLEOTIDE SEQUENCE [LARGE SCALE GENOMIC DNA]</scope>
    <source>
        <strain evidence="1 2">A01</strain>
    </source>
</reference>
<gene>
    <name evidence="1" type="ORF">VSQ78_17945</name>
</gene>
<evidence type="ECO:0000313" key="2">
    <source>
        <dbReference type="Proteomes" id="UP001585053"/>
    </source>
</evidence>
<dbReference type="RefSeq" id="WP_014913003.1">
    <property type="nucleotide sequence ID" value="NZ_JAYMRS010000006.1"/>
</dbReference>
<sequence length="63" mass="7136">MRIGAQILIDSNLTELQLEQLFSGCWGVGYEPEIDDFDGWREVLREIVRLCDEYGLSGSSVGR</sequence>
<protein>
    <recommendedName>
        <fullName evidence="3">CdiI immunity protein domain-containing protein</fullName>
    </recommendedName>
</protein>
<name>A0ABV5DYE4_9ACTN</name>
<dbReference type="Proteomes" id="UP001585053">
    <property type="component" value="Unassembled WGS sequence"/>
</dbReference>
<proteinExistence type="predicted"/>
<accession>A0ABV5DYE4</accession>
<keyword evidence="2" id="KW-1185">Reference proteome</keyword>
<organism evidence="1 2">
    <name type="scientific">Nocardiopsis alba</name>
    <dbReference type="NCBI Taxonomy" id="53437"/>
    <lineage>
        <taxon>Bacteria</taxon>
        <taxon>Bacillati</taxon>
        <taxon>Actinomycetota</taxon>
        <taxon>Actinomycetes</taxon>
        <taxon>Streptosporangiales</taxon>
        <taxon>Nocardiopsidaceae</taxon>
        <taxon>Nocardiopsis</taxon>
    </lineage>
</organism>
<evidence type="ECO:0008006" key="3">
    <source>
        <dbReference type="Google" id="ProtNLM"/>
    </source>
</evidence>
<comment type="caution">
    <text evidence="1">The sequence shown here is derived from an EMBL/GenBank/DDBJ whole genome shotgun (WGS) entry which is preliminary data.</text>
</comment>